<keyword evidence="6 18" id="KW-0548">Nucleotidyltransferase</keyword>
<feature type="binding site" evidence="18">
    <location>
        <position position="377"/>
    </location>
    <ligand>
        <name>acetyl-CoA</name>
        <dbReference type="ChEBI" id="CHEBI:57288"/>
    </ligand>
</feature>
<comment type="cofactor">
    <cofactor evidence="18">
        <name>Mg(2+)</name>
        <dbReference type="ChEBI" id="CHEBI:18420"/>
    </cofactor>
    <text evidence="18">Binds 1 Mg(2+) ion per subunit.</text>
</comment>
<feature type="active site" description="Proton acceptor" evidence="18">
    <location>
        <position position="360"/>
    </location>
</feature>
<comment type="similarity">
    <text evidence="3 18">In the N-terminal section; belongs to the N-acetylglucosamine-1-phosphate uridyltransferase family.</text>
</comment>
<evidence type="ECO:0000256" key="6">
    <source>
        <dbReference type="ARBA" id="ARBA00022695"/>
    </source>
</evidence>
<feature type="binding site" evidence="18">
    <location>
        <position position="363"/>
    </location>
    <ligand>
        <name>UDP-N-acetyl-alpha-D-glucosamine</name>
        <dbReference type="ChEBI" id="CHEBI:57705"/>
    </ligand>
</feature>
<evidence type="ECO:0000256" key="8">
    <source>
        <dbReference type="ARBA" id="ARBA00022737"/>
    </source>
</evidence>
<dbReference type="GO" id="GO:0009245">
    <property type="term" value="P:lipid A biosynthetic process"/>
    <property type="evidence" value="ECO:0007669"/>
    <property type="project" value="UniProtKB-UniRule"/>
</dbReference>
<keyword evidence="4 18" id="KW-0963">Cytoplasm</keyword>
<dbReference type="GO" id="GO:0000287">
    <property type="term" value="F:magnesium ion binding"/>
    <property type="evidence" value="ECO:0007669"/>
    <property type="project" value="UniProtKB-UniRule"/>
</dbReference>
<dbReference type="GO" id="GO:0003977">
    <property type="term" value="F:UDP-N-acetylglucosamine diphosphorylase activity"/>
    <property type="evidence" value="ECO:0007669"/>
    <property type="project" value="UniProtKB-UniRule"/>
</dbReference>
<dbReference type="EC" id="2.7.7.23" evidence="18"/>
<dbReference type="GO" id="GO:0071555">
    <property type="term" value="P:cell wall organization"/>
    <property type="evidence" value="ECO:0007669"/>
    <property type="project" value="UniProtKB-KW"/>
</dbReference>
<comment type="subunit">
    <text evidence="18">Homotrimer.</text>
</comment>
<dbReference type="CDD" id="cd03353">
    <property type="entry name" value="LbH_GlmU_C"/>
    <property type="match status" value="1"/>
</dbReference>
<accession>A0A2S2E8Y4</accession>
<dbReference type="UniPathway" id="UPA00113">
    <property type="reaction ID" value="UER00532"/>
</dbReference>
<dbReference type="InterPro" id="IPR005882">
    <property type="entry name" value="Bifunctional_GlmU"/>
</dbReference>
<feature type="binding site" evidence="18">
    <location>
        <position position="73"/>
    </location>
    <ligand>
        <name>UDP-N-acetyl-alpha-D-glucosamine</name>
        <dbReference type="ChEBI" id="CHEBI:57705"/>
    </ligand>
</feature>
<comment type="catalytic activity">
    <reaction evidence="16 18">
        <text>N-acetyl-alpha-D-glucosamine 1-phosphate + UTP + H(+) = UDP-N-acetyl-alpha-D-glucosamine + diphosphate</text>
        <dbReference type="Rhea" id="RHEA:13509"/>
        <dbReference type="ChEBI" id="CHEBI:15378"/>
        <dbReference type="ChEBI" id="CHEBI:33019"/>
        <dbReference type="ChEBI" id="CHEBI:46398"/>
        <dbReference type="ChEBI" id="CHEBI:57705"/>
        <dbReference type="ChEBI" id="CHEBI:57776"/>
        <dbReference type="EC" id="2.7.7.23"/>
    </reaction>
</comment>
<dbReference type="Gene3D" id="3.90.550.10">
    <property type="entry name" value="Spore Coat Polysaccharide Biosynthesis Protein SpsA, Chain A"/>
    <property type="match status" value="1"/>
</dbReference>
<dbReference type="CDD" id="cd02540">
    <property type="entry name" value="GT2_GlmU_N_bac"/>
    <property type="match status" value="1"/>
</dbReference>
<dbReference type="NCBIfam" id="TIGR01173">
    <property type="entry name" value="glmU"/>
    <property type="match status" value="1"/>
</dbReference>
<dbReference type="PANTHER" id="PTHR43584:SF3">
    <property type="entry name" value="BIFUNCTIONAL PROTEIN GLMU"/>
    <property type="match status" value="1"/>
</dbReference>
<reference evidence="21 22" key="1">
    <citation type="submission" date="2018-05" db="EMBL/GenBank/DDBJ databases">
        <title>Salinimonas sp. HMF8227 Genome sequencing and assembly.</title>
        <authorList>
            <person name="Kang H."/>
            <person name="Kang J."/>
            <person name="Cha I."/>
            <person name="Kim H."/>
            <person name="Joh K."/>
        </authorList>
    </citation>
    <scope>NUCLEOTIDE SEQUENCE [LARGE SCALE GENOMIC DNA]</scope>
    <source>
        <strain evidence="21 22">HMF8227</strain>
    </source>
</reference>
<feature type="binding site" evidence="18">
    <location>
        <position position="330"/>
    </location>
    <ligand>
        <name>UDP-N-acetyl-alpha-D-glucosamine</name>
        <dbReference type="ChEBI" id="CHEBI:57705"/>
    </ligand>
</feature>
<feature type="binding site" evidence="18">
    <location>
        <position position="137"/>
    </location>
    <ligand>
        <name>UDP-N-acetyl-alpha-D-glucosamine</name>
        <dbReference type="ChEBI" id="CHEBI:57705"/>
    </ligand>
</feature>
<evidence type="ECO:0000256" key="18">
    <source>
        <dbReference type="HAMAP-Rule" id="MF_01631"/>
    </source>
</evidence>
<comment type="subcellular location">
    <subcellularLocation>
        <location evidence="1 18">Cytoplasm</location>
    </subcellularLocation>
</comment>
<feature type="region of interest" description="Linker" evidence="18">
    <location>
        <begin position="227"/>
        <end position="247"/>
    </location>
</feature>
<proteinExistence type="inferred from homology"/>
<dbReference type="GO" id="GO:0006048">
    <property type="term" value="P:UDP-N-acetylglucosamine biosynthetic process"/>
    <property type="evidence" value="ECO:0007669"/>
    <property type="project" value="UniProtKB-UniPathway"/>
</dbReference>
<feature type="binding site" evidence="18">
    <location>
        <begin position="78"/>
        <end position="79"/>
    </location>
    <ligand>
        <name>UDP-N-acetyl-alpha-D-glucosamine</name>
        <dbReference type="ChEBI" id="CHEBI:57705"/>
    </ligand>
</feature>
<evidence type="ECO:0000313" key="22">
    <source>
        <dbReference type="Proteomes" id="UP000245728"/>
    </source>
</evidence>
<evidence type="ECO:0000313" key="21">
    <source>
        <dbReference type="EMBL" id="AWL13377.1"/>
    </source>
</evidence>
<feature type="binding site" evidence="18">
    <location>
        <position position="374"/>
    </location>
    <ligand>
        <name>UDP-N-acetyl-alpha-D-glucosamine</name>
        <dbReference type="ChEBI" id="CHEBI:57705"/>
    </ligand>
</feature>
<feature type="binding site" evidence="18">
    <location>
        <position position="437"/>
    </location>
    <ligand>
        <name>acetyl-CoA</name>
        <dbReference type="ChEBI" id="CHEBI:57288"/>
    </ligand>
</feature>
<dbReference type="Pfam" id="PF12804">
    <property type="entry name" value="NTP_transf_3"/>
    <property type="match status" value="1"/>
</dbReference>
<evidence type="ECO:0000256" key="3">
    <source>
        <dbReference type="ARBA" id="ARBA00007947"/>
    </source>
</evidence>
<evidence type="ECO:0000256" key="15">
    <source>
        <dbReference type="ARBA" id="ARBA00048247"/>
    </source>
</evidence>
<dbReference type="RefSeq" id="WP_109340880.1">
    <property type="nucleotide sequence ID" value="NZ_CP029347.1"/>
</dbReference>
<comment type="caution">
    <text evidence="18">Lacks conserved residue(s) required for the propagation of feature annotation.</text>
</comment>
<evidence type="ECO:0000256" key="16">
    <source>
        <dbReference type="ARBA" id="ARBA00048493"/>
    </source>
</evidence>
<dbReference type="InterPro" id="IPR025877">
    <property type="entry name" value="MobA-like_NTP_Trfase"/>
</dbReference>
<keyword evidence="9 18" id="KW-0460">Magnesium</keyword>
<feature type="domain" description="Mannose-1-phosphate guanyltransferase C-terminal" evidence="20">
    <location>
        <begin position="261"/>
        <end position="330"/>
    </location>
</feature>
<keyword evidence="7 18" id="KW-0479">Metal-binding</keyword>
<feature type="binding site" evidence="18">
    <location>
        <position position="348"/>
    </location>
    <ligand>
        <name>UDP-N-acetyl-alpha-D-glucosamine</name>
        <dbReference type="ChEBI" id="CHEBI:57705"/>
    </ligand>
</feature>
<dbReference type="InterPro" id="IPR029044">
    <property type="entry name" value="Nucleotide-diphossugar_trans"/>
</dbReference>
<keyword evidence="13 18" id="KW-0012">Acyltransferase</keyword>
<name>A0A2S2E8Y4_9ALTE</name>
<dbReference type="PANTHER" id="PTHR43584">
    <property type="entry name" value="NUCLEOTIDYL TRANSFERASE"/>
    <property type="match status" value="1"/>
</dbReference>
<keyword evidence="10 18" id="KW-0133">Cell shape</keyword>
<feature type="binding site" evidence="18">
    <location>
        <position position="402"/>
    </location>
    <ligand>
        <name>acetyl-CoA</name>
        <dbReference type="ChEBI" id="CHEBI:57288"/>
    </ligand>
</feature>
<dbReference type="PROSITE" id="PS00101">
    <property type="entry name" value="HEXAPEP_TRANSFERASES"/>
    <property type="match status" value="1"/>
</dbReference>
<evidence type="ECO:0000259" key="20">
    <source>
        <dbReference type="Pfam" id="PF25087"/>
    </source>
</evidence>
<dbReference type="Proteomes" id="UP000245728">
    <property type="component" value="Chromosome"/>
</dbReference>
<feature type="region of interest" description="N-acetyltransferase" evidence="18">
    <location>
        <begin position="248"/>
        <end position="452"/>
    </location>
</feature>
<keyword evidence="14 18" id="KW-0961">Cell wall biogenesis/degradation</keyword>
<dbReference type="InterPro" id="IPR050065">
    <property type="entry name" value="GlmU-like"/>
</dbReference>
<feature type="region of interest" description="Pyrophosphorylase" evidence="18">
    <location>
        <begin position="1"/>
        <end position="226"/>
    </location>
</feature>
<feature type="binding site" evidence="18">
    <location>
        <begin position="8"/>
        <end position="11"/>
    </location>
    <ligand>
        <name>UDP-N-acetyl-alpha-D-glucosamine</name>
        <dbReference type="ChEBI" id="CHEBI:57705"/>
    </ligand>
</feature>
<comment type="similarity">
    <text evidence="2 18">In the C-terminal section; belongs to the transferase hexapeptide repeat family.</text>
</comment>
<evidence type="ECO:0000256" key="2">
    <source>
        <dbReference type="ARBA" id="ARBA00007707"/>
    </source>
</evidence>
<dbReference type="OrthoDB" id="9775031at2"/>
<evidence type="ECO:0000256" key="11">
    <source>
        <dbReference type="ARBA" id="ARBA00022984"/>
    </source>
</evidence>
<keyword evidence="22" id="KW-1185">Reference proteome</keyword>
<comment type="pathway">
    <text evidence="18">Nucleotide-sugar biosynthesis; UDP-N-acetyl-alpha-D-glucosamine biosynthesis; N-acetyl-alpha-D-glucosamine 1-phosphate from alpha-D-glucosamine 6-phosphate (route II): step 2/2.</text>
</comment>
<keyword evidence="5 18" id="KW-0808">Transferase</keyword>
<feature type="binding site" evidence="18">
    <location>
        <position position="151"/>
    </location>
    <ligand>
        <name>UDP-N-acetyl-alpha-D-glucosamine</name>
        <dbReference type="ChEBI" id="CHEBI:57705"/>
    </ligand>
</feature>
<dbReference type="GO" id="GO:0019134">
    <property type="term" value="F:glucosamine-1-phosphate N-acetyltransferase activity"/>
    <property type="evidence" value="ECO:0007669"/>
    <property type="project" value="UniProtKB-UniRule"/>
</dbReference>
<dbReference type="GO" id="GO:0008360">
    <property type="term" value="P:regulation of cell shape"/>
    <property type="evidence" value="ECO:0007669"/>
    <property type="project" value="UniProtKB-KW"/>
</dbReference>
<evidence type="ECO:0000256" key="5">
    <source>
        <dbReference type="ARBA" id="ARBA00022679"/>
    </source>
</evidence>
<dbReference type="SUPFAM" id="SSF51161">
    <property type="entry name" value="Trimeric LpxA-like enzymes"/>
    <property type="match status" value="1"/>
</dbReference>
<gene>
    <name evidence="18 21" type="primary">glmU</name>
    <name evidence="21" type="ORF">HMF8227_02929</name>
</gene>
<feature type="binding site" evidence="18">
    <location>
        <position position="224"/>
    </location>
    <ligand>
        <name>UDP-N-acetyl-alpha-D-glucosamine</name>
        <dbReference type="ChEBI" id="CHEBI:57705"/>
    </ligand>
</feature>
<comment type="catalytic activity">
    <reaction evidence="15 18">
        <text>alpha-D-glucosamine 1-phosphate + acetyl-CoA = N-acetyl-alpha-D-glucosamine 1-phosphate + CoA + H(+)</text>
        <dbReference type="Rhea" id="RHEA:13725"/>
        <dbReference type="ChEBI" id="CHEBI:15378"/>
        <dbReference type="ChEBI" id="CHEBI:57287"/>
        <dbReference type="ChEBI" id="CHEBI:57288"/>
        <dbReference type="ChEBI" id="CHEBI:57776"/>
        <dbReference type="ChEBI" id="CHEBI:58516"/>
        <dbReference type="EC" id="2.3.1.157"/>
    </reaction>
</comment>
<evidence type="ECO:0000259" key="19">
    <source>
        <dbReference type="Pfam" id="PF12804"/>
    </source>
</evidence>
<dbReference type="InterPro" id="IPR011004">
    <property type="entry name" value="Trimer_LpxA-like_sf"/>
</dbReference>
<protein>
    <recommendedName>
        <fullName evidence="18">Bifunctional protein GlmU</fullName>
    </recommendedName>
    <domain>
        <recommendedName>
            <fullName evidence="18">UDP-N-acetylglucosamine pyrophosphorylase</fullName>
            <ecNumber evidence="18">2.7.7.23</ecNumber>
        </recommendedName>
        <alternativeName>
            <fullName evidence="18">N-acetylglucosamine-1-phosphate uridyltransferase</fullName>
        </alternativeName>
    </domain>
    <domain>
        <recommendedName>
            <fullName evidence="18">Glucosamine-1-phosphate N-acetyltransferase</fullName>
            <ecNumber evidence="18">2.3.1.157</ecNumber>
        </recommendedName>
    </domain>
</protein>
<dbReference type="KEGG" id="salh:HMF8227_02929"/>
<feature type="binding site" evidence="18">
    <location>
        <position position="102"/>
    </location>
    <ligand>
        <name>Mg(2+)</name>
        <dbReference type="ChEBI" id="CHEBI:18420"/>
    </ligand>
</feature>
<evidence type="ECO:0000256" key="17">
    <source>
        <dbReference type="ARBA" id="ARBA00049628"/>
    </source>
</evidence>
<keyword evidence="8 18" id="KW-0677">Repeat</keyword>
<dbReference type="GO" id="GO:0000902">
    <property type="term" value="P:cell morphogenesis"/>
    <property type="evidence" value="ECO:0007669"/>
    <property type="project" value="UniProtKB-UniRule"/>
</dbReference>
<keyword evidence="12 18" id="KW-0511">Multifunctional enzyme</keyword>
<comment type="function">
    <text evidence="17 18">Catalyzes the last two sequential reactions in the de novo biosynthetic pathway for UDP-N-acetylglucosamine (UDP-GlcNAc). The C-terminal domain catalyzes the transfer of acetyl group from acetyl coenzyme A to glucosamine-1-phosphate (GlcN-1-P) to produce N-acetylglucosamine-1-phosphate (GlcNAc-1-P), which is converted into UDP-GlcNAc by the transfer of uridine 5-monophosphate (from uridine 5-triphosphate), a reaction catalyzed by the N-terminal domain.</text>
</comment>
<feature type="binding site" evidence="18">
    <location>
        <position position="224"/>
    </location>
    <ligand>
        <name>Mg(2+)</name>
        <dbReference type="ChEBI" id="CHEBI:18420"/>
    </ligand>
</feature>
<sequence>MSFSVIILAAGKGTRMKSNLPKVLHAIAGKPMVQHIIDTVTGLGAENIHLVYGHGGDQLRAHLGGNNLNWCEQAEQLGTGHAAQQAVDHIRDQEDVLILVGDAPLIRPQTLEALKAVKASSDLALLTVHLDDPTGMGRIIRDGNNITAIVEHKDATEAQRQITEINTGIMMMNGADLKRWLGNLSNDNAQGEYYLTDVIAMAAAEGKTIQAAHPETPVEVEGVNNRVQLARLERAFQQRQADTLMMQGVSLADPTRFDLRGQLTTGQDVNIDVNVVIEGNVSLGNNVSIGPNCVLKDCRIEDGAIIEANSILEQAQVGPECQVGPFARLRPNAELKHKAKVGNFVEVKKAIVGEGAKVNHLTYIGDADIGAGVNVGAGTITCNYDGVNKFRTVIKDGAFIGSNTSLVAPVTVGQNATVGAGSTVTKDVEDEELAVARGKQRNIQGWERPAKK</sequence>
<dbReference type="EMBL" id="CP029347">
    <property type="protein sequence ID" value="AWL13377.1"/>
    <property type="molecule type" value="Genomic_DNA"/>
</dbReference>
<dbReference type="InterPro" id="IPR056729">
    <property type="entry name" value="GMPPB_C"/>
</dbReference>
<evidence type="ECO:0000256" key="7">
    <source>
        <dbReference type="ARBA" id="ARBA00022723"/>
    </source>
</evidence>
<evidence type="ECO:0000256" key="13">
    <source>
        <dbReference type="ARBA" id="ARBA00023315"/>
    </source>
</evidence>
<feature type="binding site" evidence="18">
    <location>
        <position position="420"/>
    </location>
    <ligand>
        <name>acetyl-CoA</name>
        <dbReference type="ChEBI" id="CHEBI:57288"/>
    </ligand>
</feature>
<evidence type="ECO:0000256" key="4">
    <source>
        <dbReference type="ARBA" id="ARBA00022490"/>
    </source>
</evidence>
<dbReference type="GO" id="GO:0005737">
    <property type="term" value="C:cytoplasm"/>
    <property type="evidence" value="ECO:0007669"/>
    <property type="project" value="UniProtKB-SubCell"/>
</dbReference>
<feature type="binding site" evidence="18">
    <location>
        <position position="166"/>
    </location>
    <ligand>
        <name>UDP-N-acetyl-alpha-D-glucosamine</name>
        <dbReference type="ChEBI" id="CHEBI:57705"/>
    </ligand>
</feature>
<evidence type="ECO:0000256" key="1">
    <source>
        <dbReference type="ARBA" id="ARBA00004496"/>
    </source>
</evidence>
<dbReference type="AlphaFoldDB" id="A0A2S2E8Y4"/>
<evidence type="ECO:0000256" key="10">
    <source>
        <dbReference type="ARBA" id="ARBA00022960"/>
    </source>
</evidence>
<dbReference type="InterPro" id="IPR018357">
    <property type="entry name" value="Hexapep_transf_CS"/>
</dbReference>
<dbReference type="InterPro" id="IPR001451">
    <property type="entry name" value="Hexapep"/>
</dbReference>
<organism evidence="21 22">
    <name type="scientific">Saliniradius amylolyticus</name>
    <dbReference type="NCBI Taxonomy" id="2183582"/>
    <lineage>
        <taxon>Bacteria</taxon>
        <taxon>Pseudomonadati</taxon>
        <taxon>Pseudomonadota</taxon>
        <taxon>Gammaproteobacteria</taxon>
        <taxon>Alteromonadales</taxon>
        <taxon>Alteromonadaceae</taxon>
        <taxon>Saliniradius</taxon>
    </lineage>
</organism>
<dbReference type="EC" id="2.3.1.157" evidence="18"/>
<dbReference type="Pfam" id="PF00132">
    <property type="entry name" value="Hexapep"/>
    <property type="match status" value="1"/>
</dbReference>
<comment type="pathway">
    <text evidence="18">Bacterial outer membrane biogenesis; LPS lipid A biosynthesis.</text>
</comment>
<dbReference type="GO" id="GO:0016020">
    <property type="term" value="C:membrane"/>
    <property type="evidence" value="ECO:0007669"/>
    <property type="project" value="GOC"/>
</dbReference>
<dbReference type="SUPFAM" id="SSF53448">
    <property type="entry name" value="Nucleotide-diphospho-sugar transferases"/>
    <property type="match status" value="1"/>
</dbReference>
<evidence type="ECO:0000256" key="14">
    <source>
        <dbReference type="ARBA" id="ARBA00023316"/>
    </source>
</evidence>
<dbReference type="GO" id="GO:0009252">
    <property type="term" value="P:peptidoglycan biosynthetic process"/>
    <property type="evidence" value="ECO:0007669"/>
    <property type="project" value="UniProtKB-UniRule"/>
</dbReference>
<dbReference type="Gene3D" id="2.160.10.10">
    <property type="entry name" value="Hexapeptide repeat proteins"/>
    <property type="match status" value="1"/>
</dbReference>
<evidence type="ECO:0000256" key="9">
    <source>
        <dbReference type="ARBA" id="ARBA00022842"/>
    </source>
</evidence>
<feature type="binding site" evidence="18">
    <location>
        <position position="22"/>
    </location>
    <ligand>
        <name>UDP-N-acetyl-alpha-D-glucosamine</name>
        <dbReference type="ChEBI" id="CHEBI:57705"/>
    </ligand>
</feature>
<dbReference type="InterPro" id="IPR038009">
    <property type="entry name" value="GlmU_C_LbH"/>
</dbReference>
<dbReference type="Pfam" id="PF25087">
    <property type="entry name" value="GMPPB_C"/>
    <property type="match status" value="1"/>
</dbReference>
<dbReference type="NCBIfam" id="NF010933">
    <property type="entry name" value="PRK14353.1"/>
    <property type="match status" value="1"/>
</dbReference>
<comment type="pathway">
    <text evidence="18">Nucleotide-sugar biosynthesis; UDP-N-acetyl-alpha-D-glucosamine biosynthesis; UDP-N-acetyl-alpha-D-glucosamine from N-acetyl-alpha-D-glucosamine 1-phosphate: step 1/1.</text>
</comment>
<feature type="binding site" evidence="18">
    <location>
        <begin position="383"/>
        <end position="384"/>
    </location>
    <ligand>
        <name>acetyl-CoA</name>
        <dbReference type="ChEBI" id="CHEBI:57288"/>
    </ligand>
</feature>
<dbReference type="UniPathway" id="UPA00973"/>
<evidence type="ECO:0000256" key="12">
    <source>
        <dbReference type="ARBA" id="ARBA00023268"/>
    </source>
</evidence>
<feature type="domain" description="MobA-like NTP transferase" evidence="19">
    <location>
        <begin position="5"/>
        <end position="124"/>
    </location>
</feature>
<keyword evidence="11 18" id="KW-0573">Peptidoglycan synthesis</keyword>
<dbReference type="HAMAP" id="MF_01631">
    <property type="entry name" value="GlmU"/>
    <property type="match status" value="1"/>
</dbReference>